<name>A0A7I9ZRM6_9MYCO</name>
<dbReference type="AlphaFoldDB" id="A0A7I9ZRM6"/>
<keyword evidence="2" id="KW-1185">Reference proteome</keyword>
<evidence type="ECO:0000313" key="1">
    <source>
        <dbReference type="EMBL" id="GFH03393.1"/>
    </source>
</evidence>
<proteinExistence type="predicted"/>
<organism evidence="1 2">
    <name type="scientific">Mycolicibacterium hippocampi</name>
    <dbReference type="NCBI Taxonomy" id="659824"/>
    <lineage>
        <taxon>Bacteria</taxon>
        <taxon>Bacillati</taxon>
        <taxon>Actinomycetota</taxon>
        <taxon>Actinomycetes</taxon>
        <taxon>Mycobacteriales</taxon>
        <taxon>Mycobacteriaceae</taxon>
        <taxon>Mycolicibacterium</taxon>
    </lineage>
</organism>
<reference evidence="1 2" key="1">
    <citation type="journal article" date="2019" name="Emerg. Microbes Infect.">
        <title>Comprehensive subspecies identification of 175 nontuberculous mycobacteria species based on 7547 genomic profiles.</title>
        <authorList>
            <person name="Matsumoto Y."/>
            <person name="Kinjo T."/>
            <person name="Motooka D."/>
            <person name="Nabeya D."/>
            <person name="Jung N."/>
            <person name="Uechi K."/>
            <person name="Horii T."/>
            <person name="Iida T."/>
            <person name="Fujita J."/>
            <person name="Nakamura S."/>
        </authorList>
    </citation>
    <scope>NUCLEOTIDE SEQUENCE [LARGE SCALE GENOMIC DNA]</scope>
    <source>
        <strain evidence="1 2">JCM 30996</strain>
    </source>
</reference>
<dbReference type="EMBL" id="BLLB01000002">
    <property type="protein sequence ID" value="GFH03393.1"/>
    <property type="molecule type" value="Genomic_DNA"/>
</dbReference>
<evidence type="ECO:0000313" key="2">
    <source>
        <dbReference type="Proteomes" id="UP000465304"/>
    </source>
</evidence>
<dbReference type="Proteomes" id="UP000465304">
    <property type="component" value="Unassembled WGS sequence"/>
</dbReference>
<comment type="caution">
    <text evidence="1">The sequence shown here is derived from an EMBL/GenBank/DDBJ whole genome shotgun (WGS) entry which is preliminary data.</text>
</comment>
<sequence length="267" mass="29318">MSDSRLAAVSDSRLAAVSDSRLAAVPDSRLAAVPDSRLAAVSDDWLERAAAHRRRTDELLGPHLERRRAGQPHPVFDFLFTYYSLRPRQLRIWHPGYGTVLSGVAADRYLDRSGYTRHRDGVTVSRDHLHARAGTVRFIADLLGAVASRPARFNCFGLHEWAMVYRTPAVRHPGVPLRLGAAGTDAVVDAMPLRCSHFDAYRFFTEPAARRNAAHLTRDSQVATEQPGCVHAGMDLYILLGYNHESGGLPAGITGQARRRAGHLAAA</sequence>
<protein>
    <recommendedName>
        <fullName evidence="3">3-methyladenine DNA glycosylase</fullName>
    </recommendedName>
</protein>
<accession>A0A7I9ZRM6</accession>
<gene>
    <name evidence="1" type="ORF">MHIP_38760</name>
</gene>
<evidence type="ECO:0008006" key="3">
    <source>
        <dbReference type="Google" id="ProtNLM"/>
    </source>
</evidence>